<evidence type="ECO:0000256" key="1">
    <source>
        <dbReference type="SAM" id="MobiDB-lite"/>
    </source>
</evidence>
<name>A0A699ZPN7_HAELA</name>
<sequence>MTTIGCLAHPPLMPVSPRHVALGIVRSKRNPARRPEEHPAALHPLRTPTAGSTERCSEPRAARSSQARLLPPHSHRHGDTDA</sequence>
<comment type="caution">
    <text evidence="2">The sequence shown here is derived from an EMBL/GenBank/DDBJ whole genome shotgun (WGS) entry which is preliminary data.</text>
</comment>
<keyword evidence="3" id="KW-1185">Reference proteome</keyword>
<accession>A0A699ZPN7</accession>
<evidence type="ECO:0000313" key="2">
    <source>
        <dbReference type="EMBL" id="GFH24797.1"/>
    </source>
</evidence>
<evidence type="ECO:0000313" key="3">
    <source>
        <dbReference type="Proteomes" id="UP000485058"/>
    </source>
</evidence>
<organism evidence="2 3">
    <name type="scientific">Haematococcus lacustris</name>
    <name type="common">Green alga</name>
    <name type="synonym">Haematococcus pluvialis</name>
    <dbReference type="NCBI Taxonomy" id="44745"/>
    <lineage>
        <taxon>Eukaryota</taxon>
        <taxon>Viridiplantae</taxon>
        <taxon>Chlorophyta</taxon>
        <taxon>core chlorophytes</taxon>
        <taxon>Chlorophyceae</taxon>
        <taxon>CS clade</taxon>
        <taxon>Chlamydomonadales</taxon>
        <taxon>Haematococcaceae</taxon>
        <taxon>Haematococcus</taxon>
    </lineage>
</organism>
<gene>
    <name evidence="2" type="ORF">HaLaN_22656</name>
</gene>
<dbReference type="EMBL" id="BLLF01002634">
    <property type="protein sequence ID" value="GFH24797.1"/>
    <property type="molecule type" value="Genomic_DNA"/>
</dbReference>
<reference evidence="2 3" key="1">
    <citation type="submission" date="2020-02" db="EMBL/GenBank/DDBJ databases">
        <title>Draft genome sequence of Haematococcus lacustris strain NIES-144.</title>
        <authorList>
            <person name="Morimoto D."/>
            <person name="Nakagawa S."/>
            <person name="Yoshida T."/>
            <person name="Sawayama S."/>
        </authorList>
    </citation>
    <scope>NUCLEOTIDE SEQUENCE [LARGE SCALE GENOMIC DNA]</scope>
    <source>
        <strain evidence="2 3">NIES-144</strain>
    </source>
</reference>
<proteinExistence type="predicted"/>
<feature type="region of interest" description="Disordered" evidence="1">
    <location>
        <begin position="28"/>
        <end position="82"/>
    </location>
</feature>
<dbReference type="AlphaFoldDB" id="A0A699ZPN7"/>
<protein>
    <submittedName>
        <fullName evidence="2">Uncharacterized protein</fullName>
    </submittedName>
</protein>
<dbReference type="Proteomes" id="UP000485058">
    <property type="component" value="Unassembled WGS sequence"/>
</dbReference>